<dbReference type="Gene3D" id="2.20.28.10">
    <property type="match status" value="1"/>
</dbReference>
<reference evidence="3 4" key="1">
    <citation type="submission" date="2016-10" db="EMBL/GenBank/DDBJ databases">
        <authorList>
            <person name="de Groot N.N."/>
        </authorList>
    </citation>
    <scope>NUCLEOTIDE SEQUENCE [LARGE SCALE GENOMIC DNA]</scope>
    <source>
        <strain evidence="3 4">MP1X4</strain>
    </source>
</reference>
<evidence type="ECO:0000313" key="4">
    <source>
        <dbReference type="Proteomes" id="UP000199679"/>
    </source>
</evidence>
<dbReference type="InterPro" id="IPR036136">
    <property type="entry name" value="Nit/Sulf_reduc_fer-like_dom_sf"/>
</dbReference>
<dbReference type="InterPro" id="IPR005117">
    <property type="entry name" value="NiRdtase/SiRdtase_haem-b_fer"/>
</dbReference>
<gene>
    <name evidence="3" type="ORF">SAMN05216490_4076</name>
</gene>
<protein>
    <submittedName>
        <fullName evidence="3">Rubredoxin</fullName>
    </submittedName>
</protein>
<accession>A0A1H2BEX8</accession>
<dbReference type="Proteomes" id="UP000199679">
    <property type="component" value="Chromosome I"/>
</dbReference>
<dbReference type="SUPFAM" id="SSF57802">
    <property type="entry name" value="Rubredoxin-like"/>
    <property type="match status" value="1"/>
</dbReference>
<evidence type="ECO:0000313" key="3">
    <source>
        <dbReference type="EMBL" id="SDT56637.1"/>
    </source>
</evidence>
<evidence type="ECO:0000259" key="1">
    <source>
        <dbReference type="Pfam" id="PF00301"/>
    </source>
</evidence>
<feature type="domain" description="Rubredoxin" evidence="1">
    <location>
        <begin position="431"/>
        <end position="475"/>
    </location>
</feature>
<organism evidence="3 4">
    <name type="scientific">Mucilaginibacter mallensis</name>
    <dbReference type="NCBI Taxonomy" id="652787"/>
    <lineage>
        <taxon>Bacteria</taxon>
        <taxon>Pseudomonadati</taxon>
        <taxon>Bacteroidota</taxon>
        <taxon>Sphingobacteriia</taxon>
        <taxon>Sphingobacteriales</taxon>
        <taxon>Sphingobacteriaceae</taxon>
        <taxon>Mucilaginibacter</taxon>
    </lineage>
</organism>
<proteinExistence type="predicted"/>
<dbReference type="Pfam" id="PF00301">
    <property type="entry name" value="Rubredoxin"/>
    <property type="match status" value="1"/>
</dbReference>
<dbReference type="SUPFAM" id="SSF55124">
    <property type="entry name" value="Nitrite/Sulfite reductase N-terminal domain-like"/>
    <property type="match status" value="1"/>
</dbReference>
<dbReference type="STRING" id="652787.SAMN05216490_4076"/>
<sequence length="485" mass="56331">MEKKETYCVKINLPGGVISAGDLYEILQIAENAGANEISVGNRQQLYFCIAKNRIEDLELGMLQSAIDYELNTDQFPNVISSYVTDNIFNAESWLKEGVYKDIFDLFNFQPELKVNLVDRHQTFVPFFSGNFNFISSELSNYWYLYIRFPKTNDLYCWPCLVYSDDIPTFCKTAQEVILGSRELFYDQPTINFDLFYEKVNAGNKFVNQQIAEPLKLPDFSLPYYEGFNKYLNGKYWLGIYRRNELFPISFLKDVCSICLKTRVGQLYTTPWKSFLIKGINEADRKDWGVILNSYRINVRHAANELNWQLENLCKESLELKKQLVREFEEYDLRTYRLCFAIKMQPKTGLLASIVIKKTGTGLFDILHTRDFNPNSKDFVVYKEKLSAIALGCSLVELCNFYYGLLSDDNILSHQDTEAEIEKHIETVELYQCKNCLSIYDKNYGDQLNNVSVGTEFKNIRNYICSVCESTADCFMAIEKQVYAV</sequence>
<dbReference type="GO" id="GO:0016491">
    <property type="term" value="F:oxidoreductase activity"/>
    <property type="evidence" value="ECO:0007669"/>
    <property type="project" value="InterPro"/>
</dbReference>
<evidence type="ECO:0000259" key="2">
    <source>
        <dbReference type="Pfam" id="PF03460"/>
    </source>
</evidence>
<dbReference type="EMBL" id="LT629740">
    <property type="protein sequence ID" value="SDT56637.1"/>
    <property type="molecule type" value="Genomic_DNA"/>
</dbReference>
<dbReference type="GO" id="GO:0005506">
    <property type="term" value="F:iron ion binding"/>
    <property type="evidence" value="ECO:0007669"/>
    <property type="project" value="InterPro"/>
</dbReference>
<dbReference type="AlphaFoldDB" id="A0A1H2BEX8"/>
<dbReference type="InterPro" id="IPR024935">
    <property type="entry name" value="Rubredoxin_dom"/>
</dbReference>
<dbReference type="Pfam" id="PF03460">
    <property type="entry name" value="NIR_SIR_ferr"/>
    <property type="match status" value="1"/>
</dbReference>
<dbReference type="RefSeq" id="WP_091377333.1">
    <property type="nucleotide sequence ID" value="NZ_LT629740.1"/>
</dbReference>
<dbReference type="OrthoDB" id="9758182at2"/>
<feature type="domain" description="Nitrite/Sulfite reductase ferredoxin-like" evidence="2">
    <location>
        <begin position="3"/>
        <end position="58"/>
    </location>
</feature>
<name>A0A1H2BEX8_MUCMA</name>
<keyword evidence="4" id="KW-1185">Reference proteome</keyword>